<reference evidence="1 2" key="1">
    <citation type="submission" date="2018-05" db="EMBL/GenBank/DDBJ databases">
        <title>Genomic Encyclopedia of Type Strains, Phase IV (KMG-IV): sequencing the most valuable type-strain genomes for metagenomic binning, comparative biology and taxonomic classification.</title>
        <authorList>
            <person name="Goeker M."/>
        </authorList>
    </citation>
    <scope>NUCLEOTIDE SEQUENCE [LARGE SCALE GENOMIC DNA]</scope>
    <source>
        <strain evidence="1 2">DSM 16791</strain>
    </source>
</reference>
<name>A0A317PSI1_9HYPH</name>
<dbReference type="OrthoDB" id="4764643at2"/>
<dbReference type="Proteomes" id="UP000246352">
    <property type="component" value="Unassembled WGS sequence"/>
</dbReference>
<evidence type="ECO:0000313" key="2">
    <source>
        <dbReference type="Proteomes" id="UP000246352"/>
    </source>
</evidence>
<organism evidence="1 2">
    <name type="scientific">Hoeflea marina</name>
    <dbReference type="NCBI Taxonomy" id="274592"/>
    <lineage>
        <taxon>Bacteria</taxon>
        <taxon>Pseudomonadati</taxon>
        <taxon>Pseudomonadota</taxon>
        <taxon>Alphaproteobacteria</taxon>
        <taxon>Hyphomicrobiales</taxon>
        <taxon>Rhizobiaceae</taxon>
        <taxon>Hoeflea</taxon>
    </lineage>
</organism>
<gene>
    <name evidence="1" type="ORF">DFR52_102518</name>
</gene>
<keyword evidence="2" id="KW-1185">Reference proteome</keyword>
<dbReference type="RefSeq" id="WP_110031609.1">
    <property type="nucleotide sequence ID" value="NZ_QGTR01000002.1"/>
</dbReference>
<dbReference type="EMBL" id="QGTR01000002">
    <property type="protein sequence ID" value="PWW01854.1"/>
    <property type="molecule type" value="Genomic_DNA"/>
</dbReference>
<accession>A0A317PSI1</accession>
<protein>
    <submittedName>
        <fullName evidence="1">Uncharacterized protein</fullName>
    </submittedName>
</protein>
<evidence type="ECO:0000313" key="1">
    <source>
        <dbReference type="EMBL" id="PWW01854.1"/>
    </source>
</evidence>
<sequence>MSKDQNGIPLNLVNLHSGEEQLREKALSIIDGDLRLRLHLAVVEAAMDLPDIFRQLDTRDEDLKVVQVLGMRTFNAFGASLKLTLSGYHQNSALILRDVLETVFLLNLFAGDRNLIGRWRHADKKARMKEFSPVEVRKALDARDGFNSKRRAEMYELFSELAGHPNMKSAWMMRPQKDGDAVIGPFMEATALEAVISEMGRLAVQLGEQIIAFFPTDWTPGLPSLVTFSQHKREWLSTFYPATRHENP</sequence>
<comment type="caution">
    <text evidence="1">The sequence shown here is derived from an EMBL/GenBank/DDBJ whole genome shotgun (WGS) entry which is preliminary data.</text>
</comment>
<proteinExistence type="predicted"/>
<dbReference type="AlphaFoldDB" id="A0A317PSI1"/>